<dbReference type="AlphaFoldDB" id="A0A061RG11"/>
<proteinExistence type="predicted"/>
<protein>
    <submittedName>
        <fullName evidence="1">Uncharacterized protein</fullName>
    </submittedName>
</protein>
<reference evidence="1" key="1">
    <citation type="submission" date="2014-05" db="EMBL/GenBank/DDBJ databases">
        <title>The transcriptome of the halophilic microalga Tetraselmis sp. GSL018 isolated from the Great Salt Lake, Utah.</title>
        <authorList>
            <person name="Jinkerson R.E."/>
            <person name="D'Adamo S."/>
            <person name="Posewitz M.C."/>
        </authorList>
    </citation>
    <scope>NUCLEOTIDE SEQUENCE</scope>
    <source>
        <strain evidence="1">GSL018</strain>
    </source>
</reference>
<feature type="non-terminal residue" evidence="1">
    <location>
        <position position="1"/>
    </location>
</feature>
<sequence length="44" mass="4660">PISISALSVCWSSAAPFPKNAVCGCSVQTGSEFCLDTTVEHYRP</sequence>
<organism evidence="1">
    <name type="scientific">Tetraselmis sp. GSL018</name>
    <dbReference type="NCBI Taxonomy" id="582737"/>
    <lineage>
        <taxon>Eukaryota</taxon>
        <taxon>Viridiplantae</taxon>
        <taxon>Chlorophyta</taxon>
        <taxon>core chlorophytes</taxon>
        <taxon>Chlorodendrophyceae</taxon>
        <taxon>Chlorodendrales</taxon>
        <taxon>Chlorodendraceae</taxon>
        <taxon>Tetraselmis</taxon>
    </lineage>
</organism>
<dbReference type="EMBL" id="GBEZ01014190">
    <property type="protein sequence ID" value="JAC71867.1"/>
    <property type="molecule type" value="Transcribed_RNA"/>
</dbReference>
<evidence type="ECO:0000313" key="1">
    <source>
        <dbReference type="EMBL" id="JAC71867.1"/>
    </source>
</evidence>
<name>A0A061RG11_9CHLO</name>
<gene>
    <name evidence="1" type="ORF">TSPGSL018_986</name>
</gene>
<accession>A0A061RG11</accession>